<evidence type="ECO:0000313" key="7">
    <source>
        <dbReference type="Proteomes" id="UP000662857"/>
    </source>
</evidence>
<dbReference type="AlphaFoldDB" id="A0A895YL45"/>
<organism evidence="6 7">
    <name type="scientific">Natronosporangium hydrolyticum</name>
    <dbReference type="NCBI Taxonomy" id="2811111"/>
    <lineage>
        <taxon>Bacteria</taxon>
        <taxon>Bacillati</taxon>
        <taxon>Actinomycetota</taxon>
        <taxon>Actinomycetes</taxon>
        <taxon>Micromonosporales</taxon>
        <taxon>Micromonosporaceae</taxon>
        <taxon>Natronosporangium</taxon>
    </lineage>
</organism>
<dbReference type="PANTHER" id="PTHR30055">
    <property type="entry name" value="HTH-TYPE TRANSCRIPTIONAL REGULATOR RUTR"/>
    <property type="match status" value="1"/>
</dbReference>
<dbReference type="SUPFAM" id="SSF46689">
    <property type="entry name" value="Homeodomain-like"/>
    <property type="match status" value="1"/>
</dbReference>
<keyword evidence="7" id="KW-1185">Reference proteome</keyword>
<feature type="DNA-binding region" description="H-T-H motif" evidence="4">
    <location>
        <begin position="69"/>
        <end position="88"/>
    </location>
</feature>
<dbReference type="EMBL" id="CP070499">
    <property type="protein sequence ID" value="QSB16023.1"/>
    <property type="molecule type" value="Genomic_DNA"/>
</dbReference>
<dbReference type="PANTHER" id="PTHR30055:SF151">
    <property type="entry name" value="TRANSCRIPTIONAL REGULATORY PROTEIN"/>
    <property type="match status" value="1"/>
</dbReference>
<keyword evidence="3" id="KW-0804">Transcription</keyword>
<evidence type="ECO:0000256" key="4">
    <source>
        <dbReference type="PROSITE-ProRule" id="PRU00335"/>
    </source>
</evidence>
<dbReference type="Pfam" id="PF00440">
    <property type="entry name" value="TetR_N"/>
    <property type="match status" value="1"/>
</dbReference>
<dbReference type="InterPro" id="IPR050109">
    <property type="entry name" value="HTH-type_TetR-like_transc_reg"/>
</dbReference>
<name>A0A895YL45_9ACTN</name>
<dbReference type="InterPro" id="IPR036271">
    <property type="entry name" value="Tet_transcr_reg_TetR-rel_C_sf"/>
</dbReference>
<dbReference type="GO" id="GO:0003700">
    <property type="term" value="F:DNA-binding transcription factor activity"/>
    <property type="evidence" value="ECO:0007669"/>
    <property type="project" value="TreeGrafter"/>
</dbReference>
<gene>
    <name evidence="6" type="ORF">JQS43_06830</name>
</gene>
<sequence length="269" mass="29425">MIYTVLGLASTERDEVTDEKPGSALSRSVDLLWQPPERPRRGPKPSLSIERIVAAAIEIADAEGLEALSMQRMAGQLGFTAMSLYRYVPSKDHLIDIMLDAASGPAPELASVEGDWRTRIEAWVTALWERFQRHPWMLRAPISSPPIGPNQLAWFESCLQVLATTGLNEDEMVSLTLFLNSATQGLARTSMDLAQAWAEGEPDHDYGAVLARLTRSTHYPTLSRLVAAGAFRPADGGAGNTVAPNLQFGIRRLLDGLEAYVDRRTGRGA</sequence>
<feature type="domain" description="HTH tetR-type" evidence="5">
    <location>
        <begin position="46"/>
        <end position="106"/>
    </location>
</feature>
<dbReference type="GO" id="GO:0045892">
    <property type="term" value="P:negative regulation of DNA-templated transcription"/>
    <property type="evidence" value="ECO:0007669"/>
    <property type="project" value="InterPro"/>
</dbReference>
<proteinExistence type="predicted"/>
<protein>
    <submittedName>
        <fullName evidence="6">TetR/AcrR family transcriptional regulator</fullName>
    </submittedName>
</protein>
<dbReference type="Proteomes" id="UP000662857">
    <property type="component" value="Chromosome"/>
</dbReference>
<dbReference type="InterPro" id="IPR001647">
    <property type="entry name" value="HTH_TetR"/>
</dbReference>
<dbReference type="KEGG" id="nhy:JQS43_06830"/>
<dbReference type="Gene3D" id="1.10.357.10">
    <property type="entry name" value="Tetracycline Repressor, domain 2"/>
    <property type="match status" value="1"/>
</dbReference>
<keyword evidence="1" id="KW-0805">Transcription regulation</keyword>
<evidence type="ECO:0000256" key="2">
    <source>
        <dbReference type="ARBA" id="ARBA00023125"/>
    </source>
</evidence>
<evidence type="ECO:0000313" key="6">
    <source>
        <dbReference type="EMBL" id="QSB16023.1"/>
    </source>
</evidence>
<dbReference type="InterPro" id="IPR004111">
    <property type="entry name" value="Repressor_TetR_C"/>
</dbReference>
<dbReference type="SUPFAM" id="SSF48498">
    <property type="entry name" value="Tetracyclin repressor-like, C-terminal domain"/>
    <property type="match status" value="1"/>
</dbReference>
<dbReference type="Gene3D" id="1.10.10.60">
    <property type="entry name" value="Homeodomain-like"/>
    <property type="match status" value="1"/>
</dbReference>
<dbReference type="GO" id="GO:0000976">
    <property type="term" value="F:transcription cis-regulatory region binding"/>
    <property type="evidence" value="ECO:0007669"/>
    <property type="project" value="TreeGrafter"/>
</dbReference>
<accession>A0A895YL45</accession>
<evidence type="ECO:0000256" key="1">
    <source>
        <dbReference type="ARBA" id="ARBA00023015"/>
    </source>
</evidence>
<dbReference type="InterPro" id="IPR009057">
    <property type="entry name" value="Homeodomain-like_sf"/>
</dbReference>
<evidence type="ECO:0000256" key="3">
    <source>
        <dbReference type="ARBA" id="ARBA00023163"/>
    </source>
</evidence>
<dbReference type="PROSITE" id="PS50977">
    <property type="entry name" value="HTH_TETR_2"/>
    <property type="match status" value="1"/>
</dbReference>
<evidence type="ECO:0000259" key="5">
    <source>
        <dbReference type="PROSITE" id="PS50977"/>
    </source>
</evidence>
<dbReference type="Pfam" id="PF02909">
    <property type="entry name" value="TetR_C_1"/>
    <property type="match status" value="1"/>
</dbReference>
<keyword evidence="2 4" id="KW-0238">DNA-binding</keyword>
<reference evidence="6" key="1">
    <citation type="submission" date="2021-02" db="EMBL/GenBank/DDBJ databases">
        <title>Natrosporangium hydrolyticum gen. nov., sp. nov, a haloalkaliphilic actinobacterium from a soda solonchak soil.</title>
        <authorList>
            <person name="Sorokin D.Y."/>
            <person name="Khijniak T.V."/>
            <person name="Zakharycheva A.P."/>
            <person name="Boueva O.V."/>
            <person name="Ariskina E.V."/>
            <person name="Hahnke R.L."/>
            <person name="Bunk B."/>
            <person name="Sproer C."/>
            <person name="Schumann P."/>
            <person name="Evtushenko L.I."/>
            <person name="Kublanov I.V."/>
        </authorList>
    </citation>
    <scope>NUCLEOTIDE SEQUENCE</scope>
    <source>
        <strain evidence="6">DSM 106523</strain>
    </source>
</reference>